<reference evidence="1" key="1">
    <citation type="submission" date="2023-10" db="EMBL/GenBank/DDBJ databases">
        <authorList>
            <person name="Chen Y."/>
            <person name="Shah S."/>
            <person name="Dougan E. K."/>
            <person name="Thang M."/>
            <person name="Chan C."/>
        </authorList>
    </citation>
    <scope>NUCLEOTIDE SEQUENCE [LARGE SCALE GENOMIC DNA]</scope>
</reference>
<proteinExistence type="predicted"/>
<gene>
    <name evidence="1" type="ORF">PCOR1329_LOCUS46171</name>
</gene>
<dbReference type="Pfam" id="PF13385">
    <property type="entry name" value="Laminin_G_3"/>
    <property type="match status" value="1"/>
</dbReference>
<dbReference type="InterPro" id="IPR013320">
    <property type="entry name" value="ConA-like_dom_sf"/>
</dbReference>
<organism evidence="1 2">
    <name type="scientific">Prorocentrum cordatum</name>
    <dbReference type="NCBI Taxonomy" id="2364126"/>
    <lineage>
        <taxon>Eukaryota</taxon>
        <taxon>Sar</taxon>
        <taxon>Alveolata</taxon>
        <taxon>Dinophyceae</taxon>
        <taxon>Prorocentrales</taxon>
        <taxon>Prorocentraceae</taxon>
        <taxon>Prorocentrum</taxon>
    </lineage>
</organism>
<name>A0ABN9U8E6_9DINO</name>
<feature type="non-terminal residue" evidence="1">
    <location>
        <position position="269"/>
    </location>
</feature>
<dbReference type="Gene3D" id="2.60.120.200">
    <property type="match status" value="1"/>
</dbReference>
<accession>A0ABN9U8E6</accession>
<dbReference type="Proteomes" id="UP001189429">
    <property type="component" value="Unassembled WGS sequence"/>
</dbReference>
<protein>
    <submittedName>
        <fullName evidence="1">Uncharacterized protein</fullName>
    </submittedName>
</protein>
<evidence type="ECO:0000313" key="1">
    <source>
        <dbReference type="EMBL" id="CAK0855443.1"/>
    </source>
</evidence>
<dbReference type="SUPFAM" id="SSF49899">
    <property type="entry name" value="Concanavalin A-like lectins/glucanases"/>
    <property type="match status" value="1"/>
</dbReference>
<evidence type="ECO:0000313" key="2">
    <source>
        <dbReference type="Proteomes" id="UP001189429"/>
    </source>
</evidence>
<sequence length="269" mass="27415">MKQWFKAAVGDIHMAGALLASPGLIAMYRFDAVVATETKDEEGSFGLDCKVRAGGASDDSSLCITAGGGGVVNDHLLFSGVEFMESLADVPALAAHTVELWVRTACSACGLASLPSGGSLLLGPDGRLAAAAPGAAEPQTWASEGPAVNDGRYHFVAHSLGSSHGERLFVDGALVAQRSAAASSADGWAAAASKISFGAASADMTSTAIFTGEMDEAAVFSTEVTAAMLAMHMNAATWAGRGPTFAERHLAAPCQDSRVVQIVPPCGDR</sequence>
<comment type="caution">
    <text evidence="1">The sequence shown here is derived from an EMBL/GenBank/DDBJ whole genome shotgun (WGS) entry which is preliminary data.</text>
</comment>
<dbReference type="EMBL" id="CAUYUJ010015552">
    <property type="protein sequence ID" value="CAK0855443.1"/>
    <property type="molecule type" value="Genomic_DNA"/>
</dbReference>
<keyword evidence="2" id="KW-1185">Reference proteome</keyword>